<protein>
    <submittedName>
        <fullName evidence="2">Uncharacterized protein</fullName>
    </submittedName>
</protein>
<dbReference type="AlphaFoldDB" id="A0A3G6J8D7"/>
<reference evidence="2 3" key="1">
    <citation type="submission" date="2018-11" db="EMBL/GenBank/DDBJ databases">
        <authorList>
            <person name="Kleinhagauer T."/>
            <person name="Glaeser S.P."/>
            <person name="Spergser J."/>
            <person name="Ruckert C."/>
            <person name="Kaempfer P."/>
            <person name="Busse H.-J."/>
        </authorList>
    </citation>
    <scope>NUCLEOTIDE SEQUENCE [LARGE SCALE GENOMIC DNA]</scope>
    <source>
        <strain evidence="2 3">200CH</strain>
    </source>
</reference>
<name>A0A3G6J8D7_9CORY</name>
<dbReference type="KEGG" id="ccho:CCHOA_09720"/>
<dbReference type="Proteomes" id="UP000269019">
    <property type="component" value="Chromosome"/>
</dbReference>
<gene>
    <name evidence="2" type="ORF">CCHOA_09720</name>
</gene>
<proteinExistence type="predicted"/>
<dbReference type="EMBL" id="CP033896">
    <property type="protein sequence ID" value="AZA14327.1"/>
    <property type="molecule type" value="Genomic_DNA"/>
</dbReference>
<feature type="region of interest" description="Disordered" evidence="1">
    <location>
        <begin position="103"/>
        <end position="135"/>
    </location>
</feature>
<evidence type="ECO:0000313" key="2">
    <source>
        <dbReference type="EMBL" id="AZA14327.1"/>
    </source>
</evidence>
<sequence>MQRRSVGHLVRPPAVVHQHVAVVFIRMPAMRCRNADCPLLSATCRLIPGSASDQTNESETDRYWHLLRHCEYSRADRIGQCCKQKPPHSGSRLPLDEWVSHPGLASSRYGGRAQYRATPYDDDRKPETTHNFSLA</sequence>
<evidence type="ECO:0000256" key="1">
    <source>
        <dbReference type="SAM" id="MobiDB-lite"/>
    </source>
</evidence>
<accession>A0A3G6J8D7</accession>
<organism evidence="2 3">
    <name type="scientific">Corynebacterium choanae</name>
    <dbReference type="NCBI Taxonomy" id="1862358"/>
    <lineage>
        <taxon>Bacteria</taxon>
        <taxon>Bacillati</taxon>
        <taxon>Actinomycetota</taxon>
        <taxon>Actinomycetes</taxon>
        <taxon>Mycobacteriales</taxon>
        <taxon>Corynebacteriaceae</taxon>
        <taxon>Corynebacterium</taxon>
    </lineage>
</organism>
<evidence type="ECO:0000313" key="3">
    <source>
        <dbReference type="Proteomes" id="UP000269019"/>
    </source>
</evidence>
<feature type="compositionally biased region" description="Basic and acidic residues" evidence="1">
    <location>
        <begin position="119"/>
        <end position="128"/>
    </location>
</feature>
<keyword evidence="3" id="KW-1185">Reference proteome</keyword>